<keyword evidence="1" id="KW-0235">DNA replication</keyword>
<sequence length="482" mass="51269">MALHTGHVPTGSAPLCRERQVQELSGLLDRCISCAQGGSVYVSGMPGTGKSLTVHEVVRSCWHAAATSQHCQIPPALVSISCMALQDGHYVYQRLLDGCALASLKDNTITIPAPSHGAAPPRCDALVALKKLVQQPVSSLDRRASSTPDRRTRLAPGSAIGQRGMLVVVLDEVDCLAEEILHELFLLAQLPRSRLVVIGISNSIDLTERKLAGLQAHGRKPDFIPFPTYSHRQLVELLQQRLATLPGPVFHPKAVELCARKIEVACGDMRRALDACSAALEALVAHAHEAAVTTAMRKLVSVGDMAAAVAKLSGGLGRSSVVVKAMKDLPQQQQLVLCCAAKLLGDLSASVGTPATVRKCMPATSRLAATPLPASQSRRESQPSSSARKSVGGTPGQGGMARARDATLGQLHASYLALCRKMAFKPLSSLEEFNSVCSTLADQSLLLLGKGSDVRQRRVTLRVAEEDVMLALQDSRILQACH</sequence>
<evidence type="ECO:0000259" key="4">
    <source>
        <dbReference type="Pfam" id="PF13191"/>
    </source>
</evidence>
<dbReference type="GO" id="GO:0003688">
    <property type="term" value="F:DNA replication origin binding"/>
    <property type="evidence" value="ECO:0007669"/>
    <property type="project" value="TreeGrafter"/>
</dbReference>
<dbReference type="PANTHER" id="PTHR10763">
    <property type="entry name" value="CELL DIVISION CONTROL PROTEIN 6-RELATED"/>
    <property type="match status" value="1"/>
</dbReference>
<evidence type="ECO:0000256" key="2">
    <source>
        <dbReference type="SAM" id="MobiDB-lite"/>
    </source>
</evidence>
<accession>A0AAW1P7V2</accession>
<dbReference type="Pfam" id="PF13191">
    <property type="entry name" value="AAA_16"/>
    <property type="match status" value="1"/>
</dbReference>
<evidence type="ECO:0000259" key="3">
    <source>
        <dbReference type="Pfam" id="PF09079"/>
    </source>
</evidence>
<dbReference type="Gene3D" id="3.40.50.300">
    <property type="entry name" value="P-loop containing nucleotide triphosphate hydrolases"/>
    <property type="match status" value="1"/>
</dbReference>
<feature type="domain" description="Orc1-like AAA ATPase" evidence="4">
    <location>
        <begin position="15"/>
        <end position="198"/>
    </location>
</feature>
<dbReference type="SUPFAM" id="SSF52540">
    <property type="entry name" value="P-loop containing nucleoside triphosphate hydrolases"/>
    <property type="match status" value="1"/>
</dbReference>
<dbReference type="Gene3D" id="1.10.8.60">
    <property type="match status" value="1"/>
</dbReference>
<dbReference type="PANTHER" id="PTHR10763:SF26">
    <property type="entry name" value="CELL DIVISION CONTROL PROTEIN 6 HOMOLOG"/>
    <property type="match status" value="1"/>
</dbReference>
<dbReference type="InterPro" id="IPR041664">
    <property type="entry name" value="AAA_16"/>
</dbReference>
<dbReference type="EMBL" id="JALJOR010000018">
    <property type="protein sequence ID" value="KAK9804320.1"/>
    <property type="molecule type" value="Genomic_DNA"/>
</dbReference>
<dbReference type="Pfam" id="PF09079">
    <property type="entry name" value="WHD_Cdc6"/>
    <property type="match status" value="1"/>
</dbReference>
<protein>
    <recommendedName>
        <fullName evidence="7">Cell division control protein</fullName>
    </recommendedName>
</protein>
<dbReference type="InterPro" id="IPR015163">
    <property type="entry name" value="Cdc6_C"/>
</dbReference>
<evidence type="ECO:0008006" key="7">
    <source>
        <dbReference type="Google" id="ProtNLM"/>
    </source>
</evidence>
<feature type="domain" description="Cdc6 C-terminal" evidence="3">
    <location>
        <begin position="404"/>
        <end position="469"/>
    </location>
</feature>
<dbReference type="InterPro" id="IPR027417">
    <property type="entry name" value="P-loop_NTPase"/>
</dbReference>
<dbReference type="GO" id="GO:0033314">
    <property type="term" value="P:mitotic DNA replication checkpoint signaling"/>
    <property type="evidence" value="ECO:0007669"/>
    <property type="project" value="TreeGrafter"/>
</dbReference>
<dbReference type="GO" id="GO:0005634">
    <property type="term" value="C:nucleus"/>
    <property type="evidence" value="ECO:0007669"/>
    <property type="project" value="TreeGrafter"/>
</dbReference>
<dbReference type="InterPro" id="IPR050311">
    <property type="entry name" value="ORC1/CDC6"/>
</dbReference>
<keyword evidence="6" id="KW-1185">Reference proteome</keyword>
<reference evidence="5 6" key="1">
    <citation type="journal article" date="2024" name="Nat. Commun.">
        <title>Phylogenomics reveals the evolutionary origins of lichenization in chlorophyte algae.</title>
        <authorList>
            <person name="Puginier C."/>
            <person name="Libourel C."/>
            <person name="Otte J."/>
            <person name="Skaloud P."/>
            <person name="Haon M."/>
            <person name="Grisel S."/>
            <person name="Petersen M."/>
            <person name="Berrin J.G."/>
            <person name="Delaux P.M."/>
            <person name="Dal Grande F."/>
            <person name="Keller J."/>
        </authorList>
    </citation>
    <scope>NUCLEOTIDE SEQUENCE [LARGE SCALE GENOMIC DNA]</scope>
    <source>
        <strain evidence="5 6">SAG 2043</strain>
    </source>
</reference>
<name>A0AAW1P7V2_9CHLO</name>
<feature type="region of interest" description="Disordered" evidence="2">
    <location>
        <begin position="368"/>
        <end position="401"/>
    </location>
</feature>
<evidence type="ECO:0000313" key="6">
    <source>
        <dbReference type="Proteomes" id="UP001489004"/>
    </source>
</evidence>
<dbReference type="SUPFAM" id="SSF46785">
    <property type="entry name" value="Winged helix' DNA-binding domain"/>
    <property type="match status" value="1"/>
</dbReference>
<organism evidence="5 6">
    <name type="scientific">[Myrmecia] bisecta</name>
    <dbReference type="NCBI Taxonomy" id="41462"/>
    <lineage>
        <taxon>Eukaryota</taxon>
        <taxon>Viridiplantae</taxon>
        <taxon>Chlorophyta</taxon>
        <taxon>core chlorophytes</taxon>
        <taxon>Trebouxiophyceae</taxon>
        <taxon>Trebouxiales</taxon>
        <taxon>Trebouxiaceae</taxon>
        <taxon>Myrmecia</taxon>
    </lineage>
</organism>
<dbReference type="AlphaFoldDB" id="A0AAW1P7V2"/>
<gene>
    <name evidence="5" type="ORF">WJX72_006487</name>
</gene>
<dbReference type="InterPro" id="IPR036390">
    <property type="entry name" value="WH_DNA-bd_sf"/>
</dbReference>
<proteinExistence type="predicted"/>
<comment type="caution">
    <text evidence="5">The sequence shown here is derived from an EMBL/GenBank/DDBJ whole genome shotgun (WGS) entry which is preliminary data.</text>
</comment>
<evidence type="ECO:0000256" key="1">
    <source>
        <dbReference type="ARBA" id="ARBA00022705"/>
    </source>
</evidence>
<dbReference type="GO" id="GO:0006270">
    <property type="term" value="P:DNA replication initiation"/>
    <property type="evidence" value="ECO:0007669"/>
    <property type="project" value="TreeGrafter"/>
</dbReference>
<dbReference type="Proteomes" id="UP001489004">
    <property type="component" value="Unassembled WGS sequence"/>
</dbReference>
<evidence type="ECO:0000313" key="5">
    <source>
        <dbReference type="EMBL" id="KAK9804320.1"/>
    </source>
</evidence>